<dbReference type="eggNOG" id="COG2207">
    <property type="taxonomic scope" value="Bacteria"/>
</dbReference>
<evidence type="ECO:0000256" key="4">
    <source>
        <dbReference type="SAM" id="Phobius"/>
    </source>
</evidence>
<dbReference type="GO" id="GO:0000976">
    <property type="term" value="F:transcription cis-regulatory region binding"/>
    <property type="evidence" value="ECO:0007669"/>
    <property type="project" value="TreeGrafter"/>
</dbReference>
<proteinExistence type="predicted"/>
<dbReference type="Proteomes" id="UP000006919">
    <property type="component" value="Chromosome"/>
</dbReference>
<dbReference type="Pfam" id="PF12833">
    <property type="entry name" value="HTH_18"/>
    <property type="match status" value="1"/>
</dbReference>
<keyword evidence="4" id="KW-1133">Transmembrane helix</keyword>
<keyword evidence="1" id="KW-0805">Transcription regulation</keyword>
<dbReference type="InterPro" id="IPR018062">
    <property type="entry name" value="HTH_AraC-typ_CS"/>
</dbReference>
<dbReference type="eggNOG" id="COG1609">
    <property type="taxonomic scope" value="Bacteria"/>
</dbReference>
<sequence length="731" mass="84402">MARKKRIAIIMGRIYNNINKSLIHGMLVQANALGYSAFVFALNEECDNERITHGEKNLFHALDFSVIDGVVYAPYTFCSSDYYGYIDNYLTEHCTVPVVRIGLEVGDYIPFWYDDRNEISDITMHLIYGHNCKKLLCLTGPADMPVAQNRAKGFIDAMQKAGLEYSDKTIVFGDFWINAAKDLATEIADHVREKPDAVVCTNDNMAISLCDALTERGYSVPNDIRVTGYDGSAESRMHVPAITTYRTSQEKLGKGSVCLLYEKITGIHCETDNTDTGTILCRESCGCSNCHERDEAFDAEHRLTEEGYMDSMVSAAFHDADTLDELVNEMFAMRYKFIYNKDFTDSRLLLCLCSDWDNVSNEYRRDGYSDTMYLISSDGSRCSFRQSEILPEILDREGFSSTFFLPVHFQDQCYGYIALDLDENIDNFNMEYIKYCREVNNALKYLSTKNELKRLQHRQSVSLSRDQLTGLYVFQNCKDVWAEIRDSSAENNEQLYMAVVSAGGIRHIENKFGSVESDKCIMTIAEILSKCCRSREWLFKATDRSFVMIGSGNNPDKHLDEYIKKIEEKMWRYTITSSEDHIIYIRSESKVVKDPTTLSKEDVLDMFTRMLEMIDERAEKQLSSHIHYSELLKLRRDIFVHPEFSWSGDMCSQKLNISKSYFYKIYLQTFGINFIHDLKKSRMNCAKDLLTSTSLLLPDIAERCGYDYYNFMRVFKREYGITPTQYRKNDH</sequence>
<protein>
    <submittedName>
        <fullName evidence="6">Transcriptional regulator, AraC family</fullName>
    </submittedName>
</protein>
<dbReference type="InterPro" id="IPR029787">
    <property type="entry name" value="Nucleotide_cyclase"/>
</dbReference>
<dbReference type="SMART" id="SM00342">
    <property type="entry name" value="HTH_ARAC"/>
    <property type="match status" value="1"/>
</dbReference>
<evidence type="ECO:0000313" key="6">
    <source>
        <dbReference type="EMBL" id="ADU22443.1"/>
    </source>
</evidence>
<dbReference type="OrthoDB" id="9774814at2"/>
<dbReference type="InterPro" id="IPR009057">
    <property type="entry name" value="Homeodomain-like_sf"/>
</dbReference>
<dbReference type="InterPro" id="IPR018060">
    <property type="entry name" value="HTH_AraC"/>
</dbReference>
<name>E6UAM1_RUMA7</name>
<reference evidence="6 7" key="1">
    <citation type="journal article" date="2011" name="J. Bacteriol.">
        <title>Complete genome of the cellulolytic ruminal bacterium Ruminococcus albus 7.</title>
        <authorList>
            <person name="Suen G."/>
            <person name="Stevenson D.M."/>
            <person name="Bruce D.C."/>
            <person name="Chertkov O."/>
            <person name="Copeland A."/>
            <person name="Cheng J.F."/>
            <person name="Detter C."/>
            <person name="Detter J.C."/>
            <person name="Goodwin L.A."/>
            <person name="Han C.S."/>
            <person name="Hauser L.J."/>
            <person name="Ivanova N.N."/>
            <person name="Kyrpides N.C."/>
            <person name="Land M.L."/>
            <person name="Lapidus A."/>
            <person name="Lucas S."/>
            <person name="Ovchinnikova G."/>
            <person name="Pitluck S."/>
            <person name="Tapia R."/>
            <person name="Woyke T."/>
            <person name="Boyum J."/>
            <person name="Mead D."/>
            <person name="Weimer P.J."/>
        </authorList>
    </citation>
    <scope>NUCLEOTIDE SEQUENCE [LARGE SCALE GENOMIC DNA]</scope>
    <source>
        <strain evidence="7">ATCC 27210 / DSM 20455 / JCM 14654 / NCDO 2250 / 7</strain>
    </source>
</reference>
<organism evidence="6 7">
    <name type="scientific">Ruminococcus albus (strain ATCC 27210 / DSM 20455 / JCM 14654 / NCDO 2250 / 7)</name>
    <dbReference type="NCBI Taxonomy" id="697329"/>
    <lineage>
        <taxon>Bacteria</taxon>
        <taxon>Bacillati</taxon>
        <taxon>Bacillota</taxon>
        <taxon>Clostridia</taxon>
        <taxon>Eubacteriales</taxon>
        <taxon>Oscillospiraceae</taxon>
        <taxon>Ruminococcus</taxon>
    </lineage>
</organism>
<dbReference type="InterPro" id="IPR000160">
    <property type="entry name" value="GGDEF_dom"/>
</dbReference>
<dbReference type="Gene3D" id="3.30.70.270">
    <property type="match status" value="1"/>
</dbReference>
<keyword evidence="2" id="KW-0238">DNA-binding</keyword>
<dbReference type="Pfam" id="PF00990">
    <property type="entry name" value="GGDEF"/>
    <property type="match status" value="1"/>
</dbReference>
<dbReference type="InterPro" id="IPR043128">
    <property type="entry name" value="Rev_trsase/Diguanyl_cyclase"/>
</dbReference>
<dbReference type="Gene3D" id="1.10.10.60">
    <property type="entry name" value="Homeodomain-like"/>
    <property type="match status" value="1"/>
</dbReference>
<gene>
    <name evidence="6" type="ordered locus">Rumal_1950</name>
</gene>
<dbReference type="PANTHER" id="PTHR30146:SF24">
    <property type="entry name" value="XYLOSE OPERON REGULATORY PROTEIN"/>
    <property type="match status" value="1"/>
</dbReference>
<dbReference type="SUPFAM" id="SSF46689">
    <property type="entry name" value="Homeodomain-like"/>
    <property type="match status" value="1"/>
</dbReference>
<dbReference type="SUPFAM" id="SSF55073">
    <property type="entry name" value="Nucleotide cyclase"/>
    <property type="match status" value="1"/>
</dbReference>
<keyword evidence="4" id="KW-0472">Membrane</keyword>
<dbReference type="GO" id="GO:0003700">
    <property type="term" value="F:DNA-binding transcription factor activity"/>
    <property type="evidence" value="ECO:0007669"/>
    <property type="project" value="InterPro"/>
</dbReference>
<dbReference type="InterPro" id="IPR046335">
    <property type="entry name" value="LacI/GalR-like_sensor"/>
</dbReference>
<dbReference type="PROSITE" id="PS01124">
    <property type="entry name" value="HTH_ARAC_FAMILY_2"/>
    <property type="match status" value="1"/>
</dbReference>
<evidence type="ECO:0000259" key="5">
    <source>
        <dbReference type="PROSITE" id="PS01124"/>
    </source>
</evidence>
<dbReference type="eggNOG" id="COG3706">
    <property type="taxonomic scope" value="Bacteria"/>
</dbReference>
<evidence type="ECO:0000256" key="2">
    <source>
        <dbReference type="ARBA" id="ARBA00023125"/>
    </source>
</evidence>
<dbReference type="HOGENOM" id="CLU_020864_0_0_9"/>
<dbReference type="CDD" id="cd06267">
    <property type="entry name" value="PBP1_LacI_sugar_binding-like"/>
    <property type="match status" value="1"/>
</dbReference>
<dbReference type="Gene3D" id="3.40.50.2300">
    <property type="match status" value="2"/>
</dbReference>
<dbReference type="PANTHER" id="PTHR30146">
    <property type="entry name" value="LACI-RELATED TRANSCRIPTIONAL REPRESSOR"/>
    <property type="match status" value="1"/>
</dbReference>
<dbReference type="KEGG" id="ral:Rumal_1950"/>
<feature type="transmembrane region" description="Helical" evidence="4">
    <location>
        <begin position="21"/>
        <end position="42"/>
    </location>
</feature>
<keyword evidence="3" id="KW-0804">Transcription</keyword>
<evidence type="ECO:0000313" key="7">
    <source>
        <dbReference type="Proteomes" id="UP000006919"/>
    </source>
</evidence>
<dbReference type="STRING" id="697329.Rumal_1950"/>
<dbReference type="Pfam" id="PF13377">
    <property type="entry name" value="Peripla_BP_3"/>
    <property type="match status" value="1"/>
</dbReference>
<dbReference type="PROSITE" id="PS00041">
    <property type="entry name" value="HTH_ARAC_FAMILY_1"/>
    <property type="match status" value="1"/>
</dbReference>
<evidence type="ECO:0000256" key="3">
    <source>
        <dbReference type="ARBA" id="ARBA00023163"/>
    </source>
</evidence>
<dbReference type="EMBL" id="CP002403">
    <property type="protein sequence ID" value="ADU22443.1"/>
    <property type="molecule type" value="Genomic_DNA"/>
</dbReference>
<dbReference type="SUPFAM" id="SSF53822">
    <property type="entry name" value="Periplasmic binding protein-like I"/>
    <property type="match status" value="1"/>
</dbReference>
<dbReference type="AlphaFoldDB" id="E6UAM1"/>
<evidence type="ECO:0000256" key="1">
    <source>
        <dbReference type="ARBA" id="ARBA00023015"/>
    </source>
</evidence>
<keyword evidence="4" id="KW-0812">Transmembrane</keyword>
<accession>E6UAM1</accession>
<dbReference type="InterPro" id="IPR028082">
    <property type="entry name" value="Peripla_BP_I"/>
</dbReference>
<feature type="domain" description="HTH araC/xylS-type" evidence="5">
    <location>
        <begin position="629"/>
        <end position="729"/>
    </location>
</feature>
<dbReference type="RefSeq" id="WP_013498605.1">
    <property type="nucleotide sequence ID" value="NC_014833.1"/>
</dbReference>